<dbReference type="PaxDb" id="121845-A0A3Q0JK54"/>
<keyword evidence="2" id="KW-1185">Reference proteome</keyword>
<sequence>GSPSQPTPYGSPNQPTPYGSPNQPTPYGSPNQPTPYGSPSQPTPYGSPNQPTPYGSPNQPNIQYGSDTEPKTSYAPHNGPTTPYGLPDQINTPYGSPKPFDSHPSQQGSTPTELSIHDKPPSNYYHPTSSGYIPKHGSPQQPNVQQGNPHDFKQPSEGYDRSQSKPFAPKDNKFNPQIEQTTSPDHYDLLPDQNETDYVYLQPTQDFDTQDLPQGRSYPMYSLNSKRDLKSKVPTANGIPTFIVPGKKPNSRQMVRLRGGSRPSEGFLELKSSVGT</sequence>
<evidence type="ECO:0000256" key="1">
    <source>
        <dbReference type="SAM" id="MobiDB-lite"/>
    </source>
</evidence>
<organism evidence="2 3">
    <name type="scientific">Diaphorina citri</name>
    <name type="common">Asian citrus psyllid</name>
    <dbReference type="NCBI Taxonomy" id="121845"/>
    <lineage>
        <taxon>Eukaryota</taxon>
        <taxon>Metazoa</taxon>
        <taxon>Ecdysozoa</taxon>
        <taxon>Arthropoda</taxon>
        <taxon>Hexapoda</taxon>
        <taxon>Insecta</taxon>
        <taxon>Pterygota</taxon>
        <taxon>Neoptera</taxon>
        <taxon>Paraneoptera</taxon>
        <taxon>Hemiptera</taxon>
        <taxon>Sternorrhyncha</taxon>
        <taxon>Psylloidea</taxon>
        <taxon>Psyllidae</taxon>
        <taxon>Diaphorininae</taxon>
        <taxon>Diaphorina</taxon>
    </lineage>
</organism>
<proteinExistence type="predicted"/>
<dbReference type="AlphaFoldDB" id="A0A3Q0JK54"/>
<dbReference type="RefSeq" id="XP_026688769.1">
    <property type="nucleotide sequence ID" value="XM_026832968.1"/>
</dbReference>
<feature type="compositionally biased region" description="Polar residues" evidence="1">
    <location>
        <begin position="103"/>
        <end position="113"/>
    </location>
</feature>
<feature type="compositionally biased region" description="Polar residues" evidence="1">
    <location>
        <begin position="174"/>
        <end position="184"/>
    </location>
</feature>
<feature type="compositionally biased region" description="Polar residues" evidence="1">
    <location>
        <begin position="1"/>
        <end position="66"/>
    </location>
</feature>
<dbReference type="Proteomes" id="UP000079169">
    <property type="component" value="Unplaced"/>
</dbReference>
<feature type="non-terminal residue" evidence="3">
    <location>
        <position position="276"/>
    </location>
</feature>
<evidence type="ECO:0000313" key="2">
    <source>
        <dbReference type="Proteomes" id="UP000079169"/>
    </source>
</evidence>
<protein>
    <submittedName>
        <fullName evidence="3">Extensin-2-like</fullName>
    </submittedName>
</protein>
<gene>
    <name evidence="3" type="primary">LOC113473278</name>
</gene>
<dbReference type="GeneID" id="113473278"/>
<name>A0A3Q0JK54_DIACI</name>
<dbReference type="KEGG" id="dci:113473278"/>
<reference evidence="3" key="1">
    <citation type="submission" date="2025-08" db="UniProtKB">
        <authorList>
            <consortium name="RefSeq"/>
        </authorList>
    </citation>
    <scope>IDENTIFICATION</scope>
</reference>
<accession>A0A3Q0JK54</accession>
<feature type="compositionally biased region" description="Basic and acidic residues" evidence="1">
    <location>
        <begin position="150"/>
        <end position="173"/>
    </location>
</feature>
<evidence type="ECO:0000313" key="3">
    <source>
        <dbReference type="RefSeq" id="XP_026688769.1"/>
    </source>
</evidence>
<feature type="compositionally biased region" description="Polar residues" evidence="1">
    <location>
        <begin position="138"/>
        <end position="148"/>
    </location>
</feature>
<feature type="non-terminal residue" evidence="3">
    <location>
        <position position="1"/>
    </location>
</feature>
<feature type="region of interest" description="Disordered" evidence="1">
    <location>
        <begin position="1"/>
        <end position="276"/>
    </location>
</feature>